<dbReference type="GO" id="GO:0017056">
    <property type="term" value="F:structural constituent of nuclear pore"/>
    <property type="evidence" value="ECO:0007669"/>
    <property type="project" value="TreeGrafter"/>
</dbReference>
<keyword evidence="16" id="KW-1185">Reference proteome</keyword>
<dbReference type="PANTHER" id="PTHR21527:SF6">
    <property type="entry name" value="NUCLEOPORIN NUP35"/>
    <property type="match status" value="1"/>
</dbReference>
<dbReference type="PANTHER" id="PTHR21527">
    <property type="entry name" value="NUCLEOPORIN NUP35"/>
    <property type="match status" value="1"/>
</dbReference>
<evidence type="ECO:0000259" key="14">
    <source>
        <dbReference type="PROSITE" id="PS51472"/>
    </source>
</evidence>
<evidence type="ECO:0000313" key="16">
    <source>
        <dbReference type="Proteomes" id="UP000054783"/>
    </source>
</evidence>
<dbReference type="FunFam" id="3.30.70.330:FF:000095">
    <property type="entry name" value="Putative Nucleoporin NUP53"/>
    <property type="match status" value="1"/>
</dbReference>
<feature type="domain" description="RRM Nup35-type" evidence="14">
    <location>
        <begin position="176"/>
        <end position="256"/>
    </location>
</feature>
<dbReference type="GO" id="GO:0051028">
    <property type="term" value="P:mRNA transport"/>
    <property type="evidence" value="ECO:0007669"/>
    <property type="project" value="UniProtKB-UniRule"/>
</dbReference>
<evidence type="ECO:0000256" key="3">
    <source>
        <dbReference type="ARBA" id="ARBA00016439"/>
    </source>
</evidence>
<organism evidence="15 16">
    <name type="scientific">Trichinella patagoniensis</name>
    <dbReference type="NCBI Taxonomy" id="990121"/>
    <lineage>
        <taxon>Eukaryota</taxon>
        <taxon>Metazoa</taxon>
        <taxon>Ecdysozoa</taxon>
        <taxon>Nematoda</taxon>
        <taxon>Enoplea</taxon>
        <taxon>Dorylaimia</taxon>
        <taxon>Trichinellida</taxon>
        <taxon>Trichinellidae</taxon>
        <taxon>Trichinella</taxon>
    </lineage>
</organism>
<proteinExistence type="inferred from homology"/>
<evidence type="ECO:0000256" key="4">
    <source>
        <dbReference type="ARBA" id="ARBA00022448"/>
    </source>
</evidence>
<dbReference type="GO" id="GO:0003676">
    <property type="term" value="F:nucleic acid binding"/>
    <property type="evidence" value="ECO:0007669"/>
    <property type="project" value="InterPro"/>
</dbReference>
<accession>A0A0V0ZMV0</accession>
<dbReference type="GO" id="GO:0044615">
    <property type="term" value="C:nuclear pore nuclear basket"/>
    <property type="evidence" value="ECO:0007669"/>
    <property type="project" value="TreeGrafter"/>
</dbReference>
<dbReference type="InterPro" id="IPR012677">
    <property type="entry name" value="Nucleotide-bd_a/b_plait_sf"/>
</dbReference>
<dbReference type="Gene3D" id="3.30.70.330">
    <property type="match status" value="1"/>
</dbReference>
<dbReference type="PROSITE" id="PS51472">
    <property type="entry name" value="RRM_NUP35"/>
    <property type="match status" value="1"/>
</dbReference>
<keyword evidence="7" id="KW-0811">Translocation</keyword>
<dbReference type="GO" id="GO:0044613">
    <property type="term" value="C:nuclear pore central transport channel"/>
    <property type="evidence" value="ECO:0007669"/>
    <property type="project" value="TreeGrafter"/>
</dbReference>
<dbReference type="GO" id="GO:0006607">
    <property type="term" value="P:NLS-bearing protein import into nucleus"/>
    <property type="evidence" value="ECO:0007669"/>
    <property type="project" value="TreeGrafter"/>
</dbReference>
<evidence type="ECO:0000256" key="12">
    <source>
        <dbReference type="PROSITE-ProRule" id="PRU00804"/>
    </source>
</evidence>
<dbReference type="GO" id="GO:0005543">
    <property type="term" value="F:phospholipid binding"/>
    <property type="evidence" value="ECO:0007669"/>
    <property type="project" value="TreeGrafter"/>
</dbReference>
<evidence type="ECO:0000256" key="6">
    <source>
        <dbReference type="ARBA" id="ARBA00022927"/>
    </source>
</evidence>
<protein>
    <recommendedName>
        <fullName evidence="3">Nucleoporin NUP35</fullName>
    </recommendedName>
    <alternativeName>
        <fullName evidence="11">35 kDa nucleoporin</fullName>
    </alternativeName>
    <alternativeName>
        <fullName evidence="10">Nucleoporin NUP53</fullName>
    </alternativeName>
</protein>
<gene>
    <name evidence="15" type="primary">NUP35</name>
    <name evidence="15" type="ORF">T12_3779</name>
</gene>
<keyword evidence="5 12" id="KW-0509">mRNA transport</keyword>
<keyword evidence="6" id="KW-0653">Protein transport</keyword>
<comment type="caution">
    <text evidence="15">The sequence shown here is derived from an EMBL/GenBank/DDBJ whole genome shotgun (WGS) entry which is preliminary data.</text>
</comment>
<evidence type="ECO:0000256" key="9">
    <source>
        <dbReference type="ARBA" id="ARBA00023242"/>
    </source>
</evidence>
<evidence type="ECO:0000313" key="15">
    <source>
        <dbReference type="EMBL" id="KRY13959.1"/>
    </source>
</evidence>
<feature type="region of interest" description="Disordered" evidence="13">
    <location>
        <begin position="50"/>
        <end position="70"/>
    </location>
</feature>
<comment type="similarity">
    <text evidence="2">Belongs to the Nup35 family.</text>
</comment>
<evidence type="ECO:0000256" key="13">
    <source>
        <dbReference type="SAM" id="MobiDB-lite"/>
    </source>
</evidence>
<dbReference type="SUPFAM" id="SSF54928">
    <property type="entry name" value="RNA-binding domain, RBD"/>
    <property type="match status" value="1"/>
</dbReference>
<name>A0A0V0ZMV0_9BILA</name>
<evidence type="ECO:0000256" key="2">
    <source>
        <dbReference type="ARBA" id="ARBA00009454"/>
    </source>
</evidence>
<dbReference type="Proteomes" id="UP000054783">
    <property type="component" value="Unassembled WGS sequence"/>
</dbReference>
<dbReference type="InterPro" id="IPR007846">
    <property type="entry name" value="RRM_NUP35_dom"/>
</dbReference>
<dbReference type="GO" id="GO:0006999">
    <property type="term" value="P:nuclear pore organization"/>
    <property type="evidence" value="ECO:0007669"/>
    <property type="project" value="TreeGrafter"/>
</dbReference>
<sequence length="352" mass="38553">MDRRNIACYAHVLLRFCLAMHTPKENKNDRSAPSHLPPFLLGLRTSTPVKEVPTSPTLPNPEPIVEEKPNNSLNGALYGVPCSLNDASFGPPVKSLAEGMFSSFDVPALKPSMNKSCGISSHGSLQLSDESSDSDDGSWRNSTFFRSDASNSGLLYQCENFNPTIFAQFSSSHGTEMSTSCVTVYGFDKEVAPSILEEFSSCGEVCSYEYSTVGNWMYILYKTALQAEIAVSKSGHIFFDNVKVGVEKCTNESVITRLMAKMNKIGSRDIKGGVQAALKPRSFRSCVGRSFISEAKRPATSISKCSIASVTSRPAKAIRPLADSCNVEDVNFDYEEDANEGLLRKIYRAFFQ</sequence>
<dbReference type="AlphaFoldDB" id="A0A0V0ZMV0"/>
<comment type="subcellular location">
    <subcellularLocation>
        <location evidence="1">Nucleus</location>
        <location evidence="1">Nuclear pore complex</location>
    </subcellularLocation>
</comment>
<evidence type="ECO:0000256" key="1">
    <source>
        <dbReference type="ARBA" id="ARBA00004567"/>
    </source>
</evidence>
<keyword evidence="8 12" id="KW-0906">Nuclear pore complex</keyword>
<reference evidence="15 16" key="1">
    <citation type="submission" date="2015-01" db="EMBL/GenBank/DDBJ databases">
        <title>Evolution of Trichinella species and genotypes.</title>
        <authorList>
            <person name="Korhonen P.K."/>
            <person name="Edoardo P."/>
            <person name="Giuseppe L.R."/>
            <person name="Gasser R.B."/>
        </authorList>
    </citation>
    <scope>NUCLEOTIDE SEQUENCE [LARGE SCALE GENOMIC DNA]</scope>
    <source>
        <strain evidence="15">ISS2496</strain>
    </source>
</reference>
<dbReference type="InterPro" id="IPR035979">
    <property type="entry name" value="RBD_domain_sf"/>
</dbReference>
<evidence type="ECO:0000256" key="7">
    <source>
        <dbReference type="ARBA" id="ARBA00023010"/>
    </source>
</evidence>
<evidence type="ECO:0000256" key="11">
    <source>
        <dbReference type="ARBA" id="ARBA00030250"/>
    </source>
</evidence>
<dbReference type="EMBL" id="JYDQ01000127">
    <property type="protein sequence ID" value="KRY13959.1"/>
    <property type="molecule type" value="Genomic_DNA"/>
</dbReference>
<keyword evidence="4 12" id="KW-0813">Transport</keyword>
<evidence type="ECO:0000256" key="5">
    <source>
        <dbReference type="ARBA" id="ARBA00022816"/>
    </source>
</evidence>
<evidence type="ECO:0000256" key="10">
    <source>
        <dbReference type="ARBA" id="ARBA00029997"/>
    </source>
</evidence>
<dbReference type="CDD" id="cd12441">
    <property type="entry name" value="RRM_Nup53_like"/>
    <property type="match status" value="1"/>
</dbReference>
<dbReference type="Pfam" id="PF05172">
    <property type="entry name" value="RRM_Nup35"/>
    <property type="match status" value="1"/>
</dbReference>
<keyword evidence="9 12" id="KW-0539">Nucleus</keyword>
<evidence type="ECO:0000256" key="8">
    <source>
        <dbReference type="ARBA" id="ARBA00023132"/>
    </source>
</evidence>